<organism evidence="8 9">
    <name type="scientific">Arthrobacter gandavensis</name>
    <dbReference type="NCBI Taxonomy" id="169960"/>
    <lineage>
        <taxon>Bacteria</taxon>
        <taxon>Bacillati</taxon>
        <taxon>Actinomycetota</taxon>
        <taxon>Actinomycetes</taxon>
        <taxon>Micrococcales</taxon>
        <taxon>Micrococcaceae</taxon>
        <taxon>Arthrobacter</taxon>
    </lineage>
</organism>
<evidence type="ECO:0000313" key="8">
    <source>
        <dbReference type="EMBL" id="GAA1922714.1"/>
    </source>
</evidence>
<dbReference type="PANTHER" id="PTHR40761">
    <property type="entry name" value="CONSERVED INTEGRAL MEMBRANE ALANINE VALINE AND LEUCINE RICH PROTEIN-RELATED"/>
    <property type="match status" value="1"/>
</dbReference>
<feature type="signal peptide" evidence="7">
    <location>
        <begin position="1"/>
        <end position="19"/>
    </location>
</feature>
<evidence type="ECO:0000256" key="1">
    <source>
        <dbReference type="ARBA" id="ARBA00004141"/>
    </source>
</evidence>
<evidence type="ECO:0000256" key="4">
    <source>
        <dbReference type="ARBA" id="ARBA00023136"/>
    </source>
</evidence>
<dbReference type="Proteomes" id="UP001500784">
    <property type="component" value="Unassembled WGS sequence"/>
</dbReference>
<feature type="transmembrane region" description="Helical" evidence="6">
    <location>
        <begin position="137"/>
        <end position="156"/>
    </location>
</feature>
<name>A0ABP5AXG5_9MICC</name>
<evidence type="ECO:0000313" key="9">
    <source>
        <dbReference type="Proteomes" id="UP001500784"/>
    </source>
</evidence>
<dbReference type="InterPro" id="IPR008521">
    <property type="entry name" value="Mg_trans_NIPA"/>
</dbReference>
<accession>A0ABP5AXG5</accession>
<feature type="compositionally biased region" description="Polar residues" evidence="5">
    <location>
        <begin position="299"/>
        <end position="310"/>
    </location>
</feature>
<feature type="transmembrane region" description="Helical" evidence="6">
    <location>
        <begin position="230"/>
        <end position="251"/>
    </location>
</feature>
<dbReference type="RefSeq" id="WP_152228546.1">
    <property type="nucleotide sequence ID" value="NZ_BAAALV010000007.1"/>
</dbReference>
<evidence type="ECO:0000256" key="2">
    <source>
        <dbReference type="ARBA" id="ARBA00022692"/>
    </source>
</evidence>
<gene>
    <name evidence="8" type="ORF">GCM10009688_29720</name>
</gene>
<comment type="subcellular location">
    <subcellularLocation>
        <location evidence="1">Membrane</location>
        <topology evidence="1">Multi-pass membrane protein</topology>
    </subcellularLocation>
</comment>
<feature type="transmembrane region" description="Helical" evidence="6">
    <location>
        <begin position="201"/>
        <end position="218"/>
    </location>
</feature>
<keyword evidence="4 6" id="KW-0472">Membrane</keyword>
<reference evidence="9" key="1">
    <citation type="journal article" date="2019" name="Int. J. Syst. Evol. Microbiol.">
        <title>The Global Catalogue of Microorganisms (GCM) 10K type strain sequencing project: providing services to taxonomists for standard genome sequencing and annotation.</title>
        <authorList>
            <consortium name="The Broad Institute Genomics Platform"/>
            <consortium name="The Broad Institute Genome Sequencing Center for Infectious Disease"/>
            <person name="Wu L."/>
            <person name="Ma J."/>
        </authorList>
    </citation>
    <scope>NUCLEOTIDE SEQUENCE [LARGE SCALE GENOMIC DNA]</scope>
    <source>
        <strain evidence="9">JCM 13316</strain>
    </source>
</reference>
<keyword evidence="9" id="KW-1185">Reference proteome</keyword>
<sequence length="310" mass="32053">MTAVAIACALASAVFLAFGAQRQGSAVSADTGGLGLSSAGLGRLLRNPRWLFGLLLLGTGTALNVAALAMAPLTVVQPIGSLALVITTIVNSRDQGLRLNRVTVVSIIACVAGSMLFVLLAVGATRSEQVVEPRQEIVIVLILAVVVAFFGLLNLLFGKRLGAIAHILGAGILFGFVAVLTKTIAADLLDPNGRFLLNVPWYTIVGIAVAGGLGAWFVQSAYSSGPPDLVIAGLTVIDPMVGIAIGIGVLNELRPDVPAVLGVAMGVCAVIAIVGVVALSRYHPDVIKRREMNKRRQKPASTRTGATRKP</sequence>
<feature type="chain" id="PRO_5045748406" description="Magnesium transporter NIPA" evidence="7">
    <location>
        <begin position="20"/>
        <end position="310"/>
    </location>
</feature>
<evidence type="ECO:0000256" key="7">
    <source>
        <dbReference type="SAM" id="SignalP"/>
    </source>
</evidence>
<feature type="transmembrane region" description="Helical" evidence="6">
    <location>
        <begin position="163"/>
        <end position="181"/>
    </location>
</feature>
<feature type="transmembrane region" description="Helical" evidence="6">
    <location>
        <begin position="102"/>
        <end position="125"/>
    </location>
</feature>
<keyword evidence="2 6" id="KW-0812">Transmembrane</keyword>
<protein>
    <recommendedName>
        <fullName evidence="10">Magnesium transporter NIPA</fullName>
    </recommendedName>
</protein>
<feature type="region of interest" description="Disordered" evidence="5">
    <location>
        <begin position="290"/>
        <end position="310"/>
    </location>
</feature>
<feature type="transmembrane region" description="Helical" evidence="6">
    <location>
        <begin position="50"/>
        <end position="71"/>
    </location>
</feature>
<evidence type="ECO:0000256" key="3">
    <source>
        <dbReference type="ARBA" id="ARBA00022989"/>
    </source>
</evidence>
<keyword evidence="3 6" id="KW-1133">Transmembrane helix</keyword>
<proteinExistence type="predicted"/>
<feature type="transmembrane region" description="Helical" evidence="6">
    <location>
        <begin position="257"/>
        <end position="280"/>
    </location>
</feature>
<keyword evidence="7" id="KW-0732">Signal</keyword>
<evidence type="ECO:0000256" key="6">
    <source>
        <dbReference type="SAM" id="Phobius"/>
    </source>
</evidence>
<dbReference type="PANTHER" id="PTHR40761:SF1">
    <property type="entry name" value="CONSERVED INTEGRAL MEMBRANE ALANINE VALINE AND LEUCINE RICH PROTEIN-RELATED"/>
    <property type="match status" value="1"/>
</dbReference>
<dbReference type="EMBL" id="BAAALV010000007">
    <property type="protein sequence ID" value="GAA1922714.1"/>
    <property type="molecule type" value="Genomic_DNA"/>
</dbReference>
<evidence type="ECO:0008006" key="10">
    <source>
        <dbReference type="Google" id="ProtNLM"/>
    </source>
</evidence>
<evidence type="ECO:0000256" key="5">
    <source>
        <dbReference type="SAM" id="MobiDB-lite"/>
    </source>
</evidence>
<dbReference type="Pfam" id="PF05653">
    <property type="entry name" value="Mg_trans_NIPA"/>
    <property type="match status" value="1"/>
</dbReference>
<comment type="caution">
    <text evidence="8">The sequence shown here is derived from an EMBL/GenBank/DDBJ whole genome shotgun (WGS) entry which is preliminary data.</text>
</comment>